<keyword evidence="1" id="KW-0812">Transmembrane</keyword>
<comment type="caution">
    <text evidence="2">The sequence shown here is derived from an EMBL/GenBank/DDBJ whole genome shotgun (WGS) entry which is preliminary data.</text>
</comment>
<sequence>MRSDLERLLIAEAELQQITGFDRHQFQHSAAARLKQVKLQWLIACGSSTIAFITFASIVLPPLRFSGIILVVSLSLGALGIAIEFAEVAFLFLILSLAALLYSIYILTTATIGMILLCLALAIAVGIAALFLSGWIMSDRHHNKTAPVTSPVKRQIPEVILRLFAEVDKYNRAILDIDVVDQLQDAGNPIKLESRESAISALRMTRNDLVRALKTERILRENLHFHPDRFEVDITAFESLQMGDRAKEYVRVFDTTLQIAIDVQSVMHDLQNP</sequence>
<keyword evidence="3" id="KW-1185">Reference proteome</keyword>
<protein>
    <submittedName>
        <fullName evidence="2">Uncharacterized protein</fullName>
    </submittedName>
</protein>
<name>A0A926USC1_9CYAN</name>
<feature type="transmembrane region" description="Helical" evidence="1">
    <location>
        <begin position="114"/>
        <end position="136"/>
    </location>
</feature>
<evidence type="ECO:0000313" key="3">
    <source>
        <dbReference type="Proteomes" id="UP000631421"/>
    </source>
</evidence>
<organism evidence="2 3">
    <name type="scientific">Pseudanabaena cinerea FACHB-1277</name>
    <dbReference type="NCBI Taxonomy" id="2949581"/>
    <lineage>
        <taxon>Bacteria</taxon>
        <taxon>Bacillati</taxon>
        <taxon>Cyanobacteriota</taxon>
        <taxon>Cyanophyceae</taxon>
        <taxon>Pseudanabaenales</taxon>
        <taxon>Pseudanabaenaceae</taxon>
        <taxon>Pseudanabaena</taxon>
        <taxon>Pseudanabaena cinerea</taxon>
    </lineage>
</organism>
<keyword evidence="1" id="KW-0472">Membrane</keyword>
<evidence type="ECO:0000256" key="1">
    <source>
        <dbReference type="SAM" id="Phobius"/>
    </source>
</evidence>
<accession>A0A926USC1</accession>
<dbReference type="AlphaFoldDB" id="A0A926USC1"/>
<feature type="transmembrane region" description="Helical" evidence="1">
    <location>
        <begin position="39"/>
        <end position="59"/>
    </location>
</feature>
<dbReference type="RefSeq" id="WP_190349479.1">
    <property type="nucleotide sequence ID" value="NZ_JACJPY010000006.1"/>
</dbReference>
<feature type="transmembrane region" description="Helical" evidence="1">
    <location>
        <begin position="65"/>
        <end position="83"/>
    </location>
</feature>
<keyword evidence="1" id="KW-1133">Transmembrane helix</keyword>
<reference evidence="2" key="2">
    <citation type="submission" date="2020-08" db="EMBL/GenBank/DDBJ databases">
        <authorList>
            <person name="Chen M."/>
            <person name="Teng W."/>
            <person name="Zhao L."/>
            <person name="Hu C."/>
            <person name="Zhou Y."/>
            <person name="Han B."/>
            <person name="Song L."/>
            <person name="Shu W."/>
        </authorList>
    </citation>
    <scope>NUCLEOTIDE SEQUENCE</scope>
    <source>
        <strain evidence="2">FACHB-1277</strain>
    </source>
</reference>
<proteinExistence type="predicted"/>
<evidence type="ECO:0000313" key="2">
    <source>
        <dbReference type="EMBL" id="MBD2149140.1"/>
    </source>
</evidence>
<gene>
    <name evidence="2" type="ORF">H6F44_03220</name>
</gene>
<feature type="transmembrane region" description="Helical" evidence="1">
    <location>
        <begin position="90"/>
        <end position="108"/>
    </location>
</feature>
<reference evidence="2" key="1">
    <citation type="journal article" date="2015" name="ISME J.">
        <title>Draft Genome Sequence of Streptomyces incarnatus NRRL8089, which Produces the Nucleoside Antibiotic Sinefungin.</title>
        <authorList>
            <person name="Oshima K."/>
            <person name="Hattori M."/>
            <person name="Shimizu H."/>
            <person name="Fukuda K."/>
            <person name="Nemoto M."/>
            <person name="Inagaki K."/>
            <person name="Tamura T."/>
        </authorList>
    </citation>
    <scope>NUCLEOTIDE SEQUENCE</scope>
    <source>
        <strain evidence="2">FACHB-1277</strain>
    </source>
</reference>
<dbReference type="Proteomes" id="UP000631421">
    <property type="component" value="Unassembled WGS sequence"/>
</dbReference>
<dbReference type="EMBL" id="JACJPY010000006">
    <property type="protein sequence ID" value="MBD2149140.1"/>
    <property type="molecule type" value="Genomic_DNA"/>
</dbReference>